<evidence type="ECO:0000313" key="2">
    <source>
        <dbReference type="Proteomes" id="UP000283530"/>
    </source>
</evidence>
<accession>A0A443NN48</accession>
<sequence>MSEIDLIVEQLRGYDSKKKLQILDKLRELAKLETTSLIEPNSKTKCRGRSKLKLHNSTKHEPSSFEYVESAQDSYSPVLKMEETIVSSGASLVAVKKLIPKQNVCRTRNFKPVSYINTFPADLRPYIHHNTTDNYMDRTKGLMNFLTSYHTKRIAPSYDRWMTMPDMGHLIASHYNVVLYHLSSEQCLTFLPLRSVPIPTAARREIAIGFVNHNHFVQVFLVKGHPIPPIATNWIRHHHPSADGWDTAYQSRIQHFREIISPSVATCETIDLE</sequence>
<keyword evidence="2" id="KW-1185">Reference proteome</keyword>
<evidence type="ECO:0000313" key="1">
    <source>
        <dbReference type="EMBL" id="RWR79975.1"/>
    </source>
</evidence>
<gene>
    <name evidence="1" type="ORF">CKAN_00858000</name>
</gene>
<reference evidence="1 2" key="1">
    <citation type="journal article" date="2019" name="Nat. Plants">
        <title>Stout camphor tree genome fills gaps in understanding of flowering plant genome evolution.</title>
        <authorList>
            <person name="Chaw S.M."/>
            <person name="Liu Y.C."/>
            <person name="Wu Y.W."/>
            <person name="Wang H.Y."/>
            <person name="Lin C.I."/>
            <person name="Wu C.S."/>
            <person name="Ke H.M."/>
            <person name="Chang L.Y."/>
            <person name="Hsu C.Y."/>
            <person name="Yang H.T."/>
            <person name="Sudianto E."/>
            <person name="Hsu M.H."/>
            <person name="Wu K.P."/>
            <person name="Wang L.N."/>
            <person name="Leebens-Mack J.H."/>
            <person name="Tsai I.J."/>
        </authorList>
    </citation>
    <scope>NUCLEOTIDE SEQUENCE [LARGE SCALE GENOMIC DNA]</scope>
    <source>
        <strain evidence="2">cv. Chaw 1501</strain>
        <tissue evidence="1">Young leaves</tissue>
    </source>
</reference>
<protein>
    <submittedName>
        <fullName evidence="1">Protein FAR1-RELATED SEQUENCE 2 isoform X2</fullName>
    </submittedName>
</protein>
<dbReference type="STRING" id="337451.A0A443NN48"/>
<dbReference type="OrthoDB" id="1915076at2759"/>
<comment type="caution">
    <text evidence="1">The sequence shown here is derived from an EMBL/GenBank/DDBJ whole genome shotgun (WGS) entry which is preliminary data.</text>
</comment>
<organism evidence="1 2">
    <name type="scientific">Cinnamomum micranthum f. kanehirae</name>
    <dbReference type="NCBI Taxonomy" id="337451"/>
    <lineage>
        <taxon>Eukaryota</taxon>
        <taxon>Viridiplantae</taxon>
        <taxon>Streptophyta</taxon>
        <taxon>Embryophyta</taxon>
        <taxon>Tracheophyta</taxon>
        <taxon>Spermatophyta</taxon>
        <taxon>Magnoliopsida</taxon>
        <taxon>Magnoliidae</taxon>
        <taxon>Laurales</taxon>
        <taxon>Lauraceae</taxon>
        <taxon>Cinnamomum</taxon>
    </lineage>
</organism>
<dbReference type="Proteomes" id="UP000283530">
    <property type="component" value="Unassembled WGS sequence"/>
</dbReference>
<dbReference type="EMBL" id="QPKB01000003">
    <property type="protein sequence ID" value="RWR79975.1"/>
    <property type="molecule type" value="Genomic_DNA"/>
</dbReference>
<proteinExistence type="predicted"/>
<dbReference type="AlphaFoldDB" id="A0A443NN48"/>
<name>A0A443NN48_9MAGN</name>